<keyword evidence="5" id="KW-1185">Reference proteome</keyword>
<dbReference type="OrthoDB" id="201213at2759"/>
<dbReference type="Gene3D" id="3.40.1490.10">
    <property type="entry name" value="Bit1"/>
    <property type="match status" value="1"/>
</dbReference>
<dbReference type="EMBL" id="GL877413">
    <property type="protein sequence ID" value="ELA47710.1"/>
    <property type="molecule type" value="Genomic_DNA"/>
</dbReference>
<dbReference type="GO" id="GO:0004045">
    <property type="term" value="F:peptidyl-tRNA hydrolase activity"/>
    <property type="evidence" value="ECO:0007669"/>
    <property type="project" value="UniProtKB-EC"/>
</dbReference>
<dbReference type="SUPFAM" id="SSF102462">
    <property type="entry name" value="Peptidyl-tRNA hydrolase II"/>
    <property type="match status" value="1"/>
</dbReference>
<reference evidence="5" key="1">
    <citation type="submission" date="2011-03" db="EMBL/GenBank/DDBJ databases">
        <title>The genome sequence of Vavraia culicis strain floridensis.</title>
        <authorList>
            <consortium name="The Broad Institute Genome Sequencing Platform"/>
            <person name="Cuomo C."/>
            <person name="Becnel J."/>
            <person name="Sanscrainte N."/>
            <person name="Young S.K."/>
            <person name="Zeng Q."/>
            <person name="Gargeya S."/>
            <person name="Fitzgerald M."/>
            <person name="Haas B."/>
            <person name="Abouelleil A."/>
            <person name="Alvarado L."/>
            <person name="Arachchi H.M."/>
            <person name="Berlin A."/>
            <person name="Chapman S.B."/>
            <person name="Gearin G."/>
            <person name="Goldberg J."/>
            <person name="Griggs A."/>
            <person name="Gujja S."/>
            <person name="Hansen M."/>
            <person name="Heiman D."/>
            <person name="Howarth C."/>
            <person name="Larimer J."/>
            <person name="Lui A."/>
            <person name="MacDonald P.J.P."/>
            <person name="McCowen C."/>
            <person name="Montmayeur A."/>
            <person name="Murphy C."/>
            <person name="Neiman D."/>
            <person name="Pearson M."/>
            <person name="Priest M."/>
            <person name="Roberts A."/>
            <person name="Saif S."/>
            <person name="Shea T."/>
            <person name="Sisk P."/>
            <person name="Stolte C."/>
            <person name="Sykes S."/>
            <person name="Wortman J."/>
            <person name="Nusbaum C."/>
            <person name="Birren B."/>
        </authorList>
    </citation>
    <scope>NUCLEOTIDE SEQUENCE [LARGE SCALE GENOMIC DNA]</scope>
    <source>
        <strain evidence="5">floridensis</strain>
    </source>
</reference>
<dbReference type="PANTHER" id="PTHR46194">
    <property type="entry name" value="PEPTIDYL-TRNA HYDROLASE PTRHD1-RELATED"/>
    <property type="match status" value="1"/>
</dbReference>
<gene>
    <name evidence="4" type="ORF">VCUG_00792</name>
</gene>
<evidence type="ECO:0000256" key="3">
    <source>
        <dbReference type="ARBA" id="ARBA00048707"/>
    </source>
</evidence>
<sequence length="115" mass="13644">MLTQYVFVRNDLKQYNRGQLIVQGIHSSTAALFKFKDHPDTVGYTSDLENMTTVVLMADEHELKDVEQFLANNRYDYHTWVEMPENIVTSVAMRPVNLRHDERLKAFLFRYKLFK</sequence>
<dbReference type="Proteomes" id="UP000011081">
    <property type="component" value="Unassembled WGS sequence"/>
</dbReference>
<dbReference type="InterPro" id="IPR023476">
    <property type="entry name" value="Pep_tRNA_hydro_II_dom_sf"/>
</dbReference>
<proteinExistence type="predicted"/>
<dbReference type="InterPro" id="IPR042237">
    <property type="entry name" value="PTRHD1"/>
</dbReference>
<dbReference type="InParanoid" id="L2GX77"/>
<dbReference type="Pfam" id="PF01981">
    <property type="entry name" value="PTH2"/>
    <property type="match status" value="1"/>
</dbReference>
<evidence type="ECO:0000313" key="4">
    <source>
        <dbReference type="EMBL" id="ELA47710.1"/>
    </source>
</evidence>
<dbReference type="OMA" id="AIIAQCC"/>
<organism evidence="4 5">
    <name type="scientific">Vavraia culicis (isolate floridensis)</name>
    <name type="common">Microsporidian parasite</name>
    <dbReference type="NCBI Taxonomy" id="948595"/>
    <lineage>
        <taxon>Eukaryota</taxon>
        <taxon>Fungi</taxon>
        <taxon>Fungi incertae sedis</taxon>
        <taxon>Microsporidia</taxon>
        <taxon>Pleistophoridae</taxon>
        <taxon>Vavraia</taxon>
    </lineage>
</organism>
<accession>L2GX77</accession>
<dbReference type="RefSeq" id="XP_008073813.1">
    <property type="nucleotide sequence ID" value="XM_008075622.1"/>
</dbReference>
<keyword evidence="2" id="KW-0378">Hydrolase</keyword>
<evidence type="ECO:0000256" key="1">
    <source>
        <dbReference type="ARBA" id="ARBA00013260"/>
    </source>
</evidence>
<protein>
    <recommendedName>
        <fullName evidence="1">peptidyl-tRNA hydrolase</fullName>
        <ecNumber evidence="1">3.1.1.29</ecNumber>
    </recommendedName>
</protein>
<dbReference type="PANTHER" id="PTHR46194:SF1">
    <property type="entry name" value="PEPTIDYL-TRNA HYDROLASE PTRHD1-RELATED"/>
    <property type="match status" value="1"/>
</dbReference>
<dbReference type="InterPro" id="IPR002833">
    <property type="entry name" value="PTH2"/>
</dbReference>
<dbReference type="VEuPathDB" id="MicrosporidiaDB:VCUG_00792"/>
<dbReference type="HOGENOM" id="CLU_119261_1_1_1"/>
<name>L2GX77_VAVCU</name>
<dbReference type="AlphaFoldDB" id="L2GX77"/>
<dbReference type="EC" id="3.1.1.29" evidence="1"/>
<comment type="catalytic activity">
    <reaction evidence="3">
        <text>an N-acyl-L-alpha-aminoacyl-tRNA + H2O = an N-acyl-L-amino acid + a tRNA + H(+)</text>
        <dbReference type="Rhea" id="RHEA:54448"/>
        <dbReference type="Rhea" id="RHEA-COMP:10123"/>
        <dbReference type="Rhea" id="RHEA-COMP:13883"/>
        <dbReference type="ChEBI" id="CHEBI:15377"/>
        <dbReference type="ChEBI" id="CHEBI:15378"/>
        <dbReference type="ChEBI" id="CHEBI:59874"/>
        <dbReference type="ChEBI" id="CHEBI:78442"/>
        <dbReference type="ChEBI" id="CHEBI:138191"/>
        <dbReference type="EC" id="3.1.1.29"/>
    </reaction>
</comment>
<evidence type="ECO:0000256" key="2">
    <source>
        <dbReference type="ARBA" id="ARBA00022801"/>
    </source>
</evidence>
<dbReference type="GeneID" id="19878675"/>
<dbReference type="STRING" id="948595.L2GX77"/>
<evidence type="ECO:0000313" key="5">
    <source>
        <dbReference type="Proteomes" id="UP000011081"/>
    </source>
</evidence>